<dbReference type="Pfam" id="PF12874">
    <property type="entry name" value="zf-met"/>
    <property type="match status" value="1"/>
</dbReference>
<evidence type="ECO:0000259" key="9">
    <source>
        <dbReference type="PROSITE" id="PS50157"/>
    </source>
</evidence>
<feature type="domain" description="C2H2-type" evidence="9">
    <location>
        <begin position="412"/>
        <end position="439"/>
    </location>
</feature>
<evidence type="ECO:0000256" key="5">
    <source>
        <dbReference type="ARBA" id="ARBA00022833"/>
    </source>
</evidence>
<proteinExistence type="predicted"/>
<keyword evidence="5" id="KW-0862">Zinc</keyword>
<dbReference type="InterPro" id="IPR036236">
    <property type="entry name" value="Znf_C2H2_sf"/>
</dbReference>
<dbReference type="Gene3D" id="3.30.160.60">
    <property type="entry name" value="Classic Zinc Finger"/>
    <property type="match status" value="6"/>
</dbReference>
<keyword evidence="2" id="KW-0479">Metal-binding</keyword>
<dbReference type="AlphaFoldDB" id="A0AAV3XX29"/>
<feature type="compositionally biased region" description="Low complexity" evidence="8">
    <location>
        <begin position="162"/>
        <end position="171"/>
    </location>
</feature>
<feature type="domain" description="C2H2-type" evidence="9">
    <location>
        <begin position="384"/>
        <end position="411"/>
    </location>
</feature>
<feature type="domain" description="C2H2-type" evidence="9">
    <location>
        <begin position="209"/>
        <end position="231"/>
    </location>
</feature>
<keyword evidence="6" id="KW-0539">Nucleus</keyword>
<dbReference type="Pfam" id="PF13912">
    <property type="entry name" value="zf-C2H2_6"/>
    <property type="match status" value="2"/>
</dbReference>
<evidence type="ECO:0000256" key="1">
    <source>
        <dbReference type="ARBA" id="ARBA00004123"/>
    </source>
</evidence>
<dbReference type="Proteomes" id="UP000735302">
    <property type="component" value="Unassembled WGS sequence"/>
</dbReference>
<gene>
    <name evidence="10" type="ORF">PoB_000143300</name>
</gene>
<protein>
    <submittedName>
        <fullName evidence="10">Zinc finger protein</fullName>
    </submittedName>
</protein>
<dbReference type="SUPFAM" id="SSF57667">
    <property type="entry name" value="beta-beta-alpha zinc fingers"/>
    <property type="match status" value="4"/>
</dbReference>
<dbReference type="PROSITE" id="PS00028">
    <property type="entry name" value="ZINC_FINGER_C2H2_1"/>
    <property type="match status" value="7"/>
</dbReference>
<dbReference type="PANTHER" id="PTHR24394:SF29">
    <property type="entry name" value="MYONEURIN"/>
    <property type="match status" value="1"/>
</dbReference>
<evidence type="ECO:0000256" key="3">
    <source>
        <dbReference type="ARBA" id="ARBA00022737"/>
    </source>
</evidence>
<reference evidence="10 11" key="1">
    <citation type="journal article" date="2021" name="Elife">
        <title>Chloroplast acquisition without the gene transfer in kleptoplastic sea slugs, Plakobranchus ocellatus.</title>
        <authorList>
            <person name="Maeda T."/>
            <person name="Takahashi S."/>
            <person name="Yoshida T."/>
            <person name="Shimamura S."/>
            <person name="Takaki Y."/>
            <person name="Nagai Y."/>
            <person name="Toyoda A."/>
            <person name="Suzuki Y."/>
            <person name="Arimoto A."/>
            <person name="Ishii H."/>
            <person name="Satoh N."/>
            <person name="Nishiyama T."/>
            <person name="Hasebe M."/>
            <person name="Maruyama T."/>
            <person name="Minagawa J."/>
            <person name="Obokata J."/>
            <person name="Shigenobu S."/>
        </authorList>
    </citation>
    <scope>NUCLEOTIDE SEQUENCE [LARGE SCALE GENOMIC DNA]</scope>
</reference>
<evidence type="ECO:0000256" key="2">
    <source>
        <dbReference type="ARBA" id="ARBA00022723"/>
    </source>
</evidence>
<keyword evidence="4 7" id="KW-0863">Zinc-finger</keyword>
<dbReference type="EMBL" id="BLXT01000184">
    <property type="protein sequence ID" value="GFN74927.1"/>
    <property type="molecule type" value="Genomic_DNA"/>
</dbReference>
<evidence type="ECO:0000256" key="8">
    <source>
        <dbReference type="SAM" id="MobiDB-lite"/>
    </source>
</evidence>
<dbReference type="GO" id="GO:0005634">
    <property type="term" value="C:nucleus"/>
    <property type="evidence" value="ECO:0007669"/>
    <property type="project" value="UniProtKB-SubCell"/>
</dbReference>
<comment type="caution">
    <text evidence="10">The sequence shown here is derived from an EMBL/GenBank/DDBJ whole genome shotgun (WGS) entry which is preliminary data.</text>
</comment>
<dbReference type="GO" id="GO:0000981">
    <property type="term" value="F:DNA-binding transcription factor activity, RNA polymerase II-specific"/>
    <property type="evidence" value="ECO:0007669"/>
    <property type="project" value="TreeGrafter"/>
</dbReference>
<dbReference type="PANTHER" id="PTHR24394">
    <property type="entry name" value="ZINC FINGER PROTEIN"/>
    <property type="match status" value="1"/>
</dbReference>
<evidence type="ECO:0000256" key="7">
    <source>
        <dbReference type="PROSITE-ProRule" id="PRU00042"/>
    </source>
</evidence>
<evidence type="ECO:0000256" key="4">
    <source>
        <dbReference type="ARBA" id="ARBA00022771"/>
    </source>
</evidence>
<dbReference type="GO" id="GO:0008270">
    <property type="term" value="F:zinc ion binding"/>
    <property type="evidence" value="ECO:0007669"/>
    <property type="project" value="UniProtKB-KW"/>
</dbReference>
<organism evidence="10 11">
    <name type="scientific">Plakobranchus ocellatus</name>
    <dbReference type="NCBI Taxonomy" id="259542"/>
    <lineage>
        <taxon>Eukaryota</taxon>
        <taxon>Metazoa</taxon>
        <taxon>Spiralia</taxon>
        <taxon>Lophotrochozoa</taxon>
        <taxon>Mollusca</taxon>
        <taxon>Gastropoda</taxon>
        <taxon>Heterobranchia</taxon>
        <taxon>Euthyneura</taxon>
        <taxon>Panpulmonata</taxon>
        <taxon>Sacoglossa</taxon>
        <taxon>Placobranchoidea</taxon>
        <taxon>Plakobranchidae</taxon>
        <taxon>Plakobranchus</taxon>
    </lineage>
</organism>
<feature type="domain" description="C2H2-type" evidence="9">
    <location>
        <begin position="470"/>
        <end position="498"/>
    </location>
</feature>
<feature type="region of interest" description="Disordered" evidence="8">
    <location>
        <begin position="149"/>
        <end position="176"/>
    </location>
</feature>
<sequence>MELSCEAVVNHNDSIDIVLDPVIYREETEPVQVEIKAVKRTFSELCPDIERFREKLFNAQSSLHLLDVRELPLMKKLVCQLEALQCDITELRGRIKIMLISRNADTDPLTLLSTQSQKVSEDNADDPGDVLEDLYMTSNAGKLERACTPQSLDEMRKRESKPSTVPSKVSPDNLSVPKSDKKKLCYICGVRVNNRVRHMDKYHPGRKVFSCSKCDLSFDVFKDFQKHRSTHKVTVFKCDLCNKVLKNLRNIRDHVALHIDENFYTCDICGKVFRHKKSVLTCKHVQTTKIGPCSEKFSPYQIMIRRQPREEKNEYPALSKALEKSFTKFQISKSIVSGHLRVGSKHPGSWEHKYFRCATCGKDFWSASTLKRHMTCQHEQPRIHRCDFCAKIFPSGKKLKDHRRSHLKGEKFSCSFCMNTFSFKSSLDEHMNVHTGEKPFECDICLKKFPSLSAKDNHRYRVHVRGYLHFKCVICDKKFPSKFSRETHYLKKHTQEELGTHNIVVGRLTCDICGKFVNPSRIVSSKNFVAVATPVRSPINNGPGFEALTEPRSIAKLPASVKQWSCLVKP</sequence>
<dbReference type="PROSITE" id="PS50157">
    <property type="entry name" value="ZINC_FINGER_C2H2_2"/>
    <property type="match status" value="6"/>
</dbReference>
<evidence type="ECO:0000313" key="11">
    <source>
        <dbReference type="Proteomes" id="UP000735302"/>
    </source>
</evidence>
<feature type="domain" description="C2H2-type" evidence="9">
    <location>
        <begin position="355"/>
        <end position="383"/>
    </location>
</feature>
<name>A0AAV3XX29_9GAST</name>
<evidence type="ECO:0000313" key="10">
    <source>
        <dbReference type="EMBL" id="GFN74927.1"/>
    </source>
</evidence>
<comment type="subcellular location">
    <subcellularLocation>
        <location evidence="1">Nucleus</location>
    </subcellularLocation>
</comment>
<keyword evidence="3" id="KW-0677">Repeat</keyword>
<dbReference type="SMART" id="SM00355">
    <property type="entry name" value="ZnF_C2H2"/>
    <property type="match status" value="8"/>
</dbReference>
<evidence type="ECO:0000256" key="6">
    <source>
        <dbReference type="ARBA" id="ARBA00023242"/>
    </source>
</evidence>
<dbReference type="InterPro" id="IPR013087">
    <property type="entry name" value="Znf_C2H2_type"/>
</dbReference>
<keyword evidence="11" id="KW-1185">Reference proteome</keyword>
<accession>A0AAV3XX29</accession>
<feature type="domain" description="C2H2-type" evidence="9">
    <location>
        <begin position="236"/>
        <end position="263"/>
    </location>
</feature>